<dbReference type="PROSITE" id="PS50071">
    <property type="entry name" value="HOMEOBOX_2"/>
    <property type="match status" value="1"/>
</dbReference>
<evidence type="ECO:0000313" key="6">
    <source>
        <dbReference type="Proteomes" id="UP001642483"/>
    </source>
</evidence>
<keyword evidence="6" id="KW-1185">Reference proteome</keyword>
<dbReference type="InterPro" id="IPR009057">
    <property type="entry name" value="Homeodomain-like_sf"/>
</dbReference>
<keyword evidence="1 2" id="KW-0371">Homeobox</keyword>
<protein>
    <recommendedName>
        <fullName evidence="4">Homeobox domain-containing protein</fullName>
    </recommendedName>
</protein>
<dbReference type="SUPFAM" id="SSF46689">
    <property type="entry name" value="Homeodomain-like"/>
    <property type="match status" value="1"/>
</dbReference>
<evidence type="ECO:0000313" key="5">
    <source>
        <dbReference type="EMBL" id="CAK8680890.1"/>
    </source>
</evidence>
<feature type="region of interest" description="Disordered" evidence="3">
    <location>
        <begin position="125"/>
        <end position="149"/>
    </location>
</feature>
<dbReference type="Gene3D" id="1.10.10.60">
    <property type="entry name" value="Homeodomain-like"/>
    <property type="match status" value="1"/>
</dbReference>
<sequence>MVERWFEIRRKSIKKTKKRKFPTFASNTQSTGQVNAEAANSLPSTSSASSEQLAECSQDLEEEPEKPSRKRWAYSEEQNAGLQVAYDESRYLSNERAIALGIHFVLPFHHVQNWFNSCTRRRRRDRLKQKRHEGNKQNQQSTSSSSVVALPPSLIHRQDASQLDGNEPHYLDGKLINKIDQSNELAPLDVSDVIYVLGDQQDDTNELI</sequence>
<feature type="compositionally biased region" description="Polar residues" evidence="3">
    <location>
        <begin position="24"/>
        <end position="34"/>
    </location>
</feature>
<evidence type="ECO:0000259" key="4">
    <source>
        <dbReference type="PROSITE" id="PS50071"/>
    </source>
</evidence>
<dbReference type="CDD" id="cd00086">
    <property type="entry name" value="homeodomain"/>
    <property type="match status" value="1"/>
</dbReference>
<keyword evidence="1 2" id="KW-0238">DNA-binding</keyword>
<feature type="DNA-binding region" description="Homeobox" evidence="1">
    <location>
        <begin position="67"/>
        <end position="126"/>
    </location>
</feature>
<feature type="compositionally biased region" description="Low complexity" evidence="3">
    <location>
        <begin position="38"/>
        <end position="50"/>
    </location>
</feature>
<feature type="domain" description="Homeobox" evidence="4">
    <location>
        <begin position="65"/>
        <end position="125"/>
    </location>
</feature>
<comment type="caution">
    <text evidence="5">The sequence shown here is derived from an EMBL/GenBank/DDBJ whole genome shotgun (WGS) entry which is preliminary data.</text>
</comment>
<evidence type="ECO:0000256" key="3">
    <source>
        <dbReference type="SAM" id="MobiDB-lite"/>
    </source>
</evidence>
<name>A0ABP0FMM4_CLALP</name>
<accession>A0ABP0FMM4</accession>
<organism evidence="5 6">
    <name type="scientific">Clavelina lepadiformis</name>
    <name type="common">Light-bulb sea squirt</name>
    <name type="synonym">Ascidia lepadiformis</name>
    <dbReference type="NCBI Taxonomy" id="159417"/>
    <lineage>
        <taxon>Eukaryota</taxon>
        <taxon>Metazoa</taxon>
        <taxon>Chordata</taxon>
        <taxon>Tunicata</taxon>
        <taxon>Ascidiacea</taxon>
        <taxon>Aplousobranchia</taxon>
        <taxon>Clavelinidae</taxon>
        <taxon>Clavelina</taxon>
    </lineage>
</organism>
<comment type="subcellular location">
    <subcellularLocation>
        <location evidence="1 2">Nucleus</location>
    </subcellularLocation>
</comment>
<dbReference type="Pfam" id="PF00046">
    <property type="entry name" value="Homeodomain"/>
    <property type="match status" value="1"/>
</dbReference>
<feature type="region of interest" description="Disordered" evidence="3">
    <location>
        <begin position="15"/>
        <end position="74"/>
    </location>
</feature>
<evidence type="ECO:0000256" key="1">
    <source>
        <dbReference type="PROSITE-ProRule" id="PRU00108"/>
    </source>
</evidence>
<gene>
    <name evidence="5" type="ORF">CVLEPA_LOCUS11127</name>
</gene>
<dbReference type="InterPro" id="IPR001356">
    <property type="entry name" value="HD"/>
</dbReference>
<dbReference type="Proteomes" id="UP001642483">
    <property type="component" value="Unassembled WGS sequence"/>
</dbReference>
<proteinExistence type="predicted"/>
<reference evidence="5 6" key="1">
    <citation type="submission" date="2024-02" db="EMBL/GenBank/DDBJ databases">
        <authorList>
            <person name="Daric V."/>
            <person name="Darras S."/>
        </authorList>
    </citation>
    <scope>NUCLEOTIDE SEQUENCE [LARGE SCALE GENOMIC DNA]</scope>
</reference>
<dbReference type="SMART" id="SM00389">
    <property type="entry name" value="HOX"/>
    <property type="match status" value="1"/>
</dbReference>
<dbReference type="EMBL" id="CAWYQH010000079">
    <property type="protein sequence ID" value="CAK8680890.1"/>
    <property type="molecule type" value="Genomic_DNA"/>
</dbReference>
<evidence type="ECO:0000256" key="2">
    <source>
        <dbReference type="RuleBase" id="RU000682"/>
    </source>
</evidence>
<keyword evidence="1 2" id="KW-0539">Nucleus</keyword>